<keyword evidence="7" id="KW-1185">Reference proteome</keyword>
<protein>
    <recommendedName>
        <fullName evidence="1">peptidylprolyl isomerase</fullName>
        <ecNumber evidence="1">5.2.1.8</ecNumber>
    </recommendedName>
</protein>
<reference evidence="6" key="1">
    <citation type="submission" date="2022-06" db="EMBL/GenBank/DDBJ databases">
        <title>Uncovering the hologenomic basis of an extraordinary plant invasion.</title>
        <authorList>
            <person name="Bieker V.C."/>
            <person name="Martin M.D."/>
            <person name="Gilbert T."/>
            <person name="Hodgins K."/>
            <person name="Battlay P."/>
            <person name="Petersen B."/>
            <person name="Wilson J."/>
        </authorList>
    </citation>
    <scope>NUCLEOTIDE SEQUENCE</scope>
    <source>
        <strain evidence="6">AA19_3_7</strain>
        <tissue evidence="6">Leaf</tissue>
    </source>
</reference>
<keyword evidence="3" id="KW-0697">Rotamase</keyword>
<dbReference type="Proteomes" id="UP001206925">
    <property type="component" value="Unassembled WGS sequence"/>
</dbReference>
<gene>
    <name evidence="6" type="ORF">M8C21_017264</name>
</gene>
<comment type="caution">
    <text evidence="6">The sequence shown here is derived from an EMBL/GenBank/DDBJ whole genome shotgun (WGS) entry which is preliminary data.</text>
</comment>
<evidence type="ECO:0000256" key="1">
    <source>
        <dbReference type="ARBA" id="ARBA00013194"/>
    </source>
</evidence>
<evidence type="ECO:0000313" key="6">
    <source>
        <dbReference type="EMBL" id="KAI7724421.1"/>
    </source>
</evidence>
<feature type="domain" description="Peptidyl-prolyl cis-trans isomerase CYP38-like PsbQ-like" evidence="5">
    <location>
        <begin position="7"/>
        <end position="63"/>
    </location>
</feature>
<evidence type="ECO:0000256" key="3">
    <source>
        <dbReference type="ARBA" id="ARBA00023110"/>
    </source>
</evidence>
<sequence length="63" mass="6996">MYVMLGMRLRGAKALDSVERNSKQASRALKQGKSMIIAGLAESKKDHAINLLGKLEVRIEELQ</sequence>
<dbReference type="EMBL" id="JAMZMK010012222">
    <property type="protein sequence ID" value="KAI7724421.1"/>
    <property type="molecule type" value="Genomic_DNA"/>
</dbReference>
<keyword evidence="2" id="KW-0793">Thylakoid</keyword>
<dbReference type="InterPro" id="IPR044665">
    <property type="entry name" value="E_coli_cyclophilin_A-like"/>
</dbReference>
<dbReference type="InterPro" id="IPR048563">
    <property type="entry name" value="CYP38_PsbQ-like"/>
</dbReference>
<dbReference type="PANTHER" id="PTHR43246">
    <property type="entry name" value="PEPTIDYL-PROLYL CIS-TRANS ISOMERASE CYP38, CHLOROPLASTIC"/>
    <property type="match status" value="1"/>
</dbReference>
<proteinExistence type="predicted"/>
<evidence type="ECO:0000256" key="2">
    <source>
        <dbReference type="ARBA" id="ARBA00023078"/>
    </source>
</evidence>
<dbReference type="Gene3D" id="1.20.120.290">
    <property type="entry name" value="Oxygen-evolving enhancer protein 3 (PsbQ), four-helix up-down bundle"/>
    <property type="match status" value="1"/>
</dbReference>
<accession>A0AAD5G1K5</accession>
<dbReference type="EC" id="5.2.1.8" evidence="1"/>
<dbReference type="InterPro" id="IPR023222">
    <property type="entry name" value="PsbQ-like_dom_sf"/>
</dbReference>
<evidence type="ECO:0000313" key="7">
    <source>
        <dbReference type="Proteomes" id="UP001206925"/>
    </source>
</evidence>
<name>A0AAD5G1K5_AMBAR</name>
<dbReference type="GO" id="GO:0003755">
    <property type="term" value="F:peptidyl-prolyl cis-trans isomerase activity"/>
    <property type="evidence" value="ECO:0007669"/>
    <property type="project" value="UniProtKB-KW"/>
</dbReference>
<organism evidence="6 7">
    <name type="scientific">Ambrosia artemisiifolia</name>
    <name type="common">Common ragweed</name>
    <dbReference type="NCBI Taxonomy" id="4212"/>
    <lineage>
        <taxon>Eukaryota</taxon>
        <taxon>Viridiplantae</taxon>
        <taxon>Streptophyta</taxon>
        <taxon>Embryophyta</taxon>
        <taxon>Tracheophyta</taxon>
        <taxon>Spermatophyta</taxon>
        <taxon>Magnoliopsida</taxon>
        <taxon>eudicotyledons</taxon>
        <taxon>Gunneridae</taxon>
        <taxon>Pentapetalae</taxon>
        <taxon>asterids</taxon>
        <taxon>campanulids</taxon>
        <taxon>Asterales</taxon>
        <taxon>Asteraceae</taxon>
        <taxon>Asteroideae</taxon>
        <taxon>Heliantheae alliance</taxon>
        <taxon>Heliantheae</taxon>
        <taxon>Ambrosia</taxon>
    </lineage>
</organism>
<keyword evidence="4" id="KW-0413">Isomerase</keyword>
<evidence type="ECO:0000259" key="5">
    <source>
        <dbReference type="Pfam" id="PF21329"/>
    </source>
</evidence>
<dbReference type="Pfam" id="PF21329">
    <property type="entry name" value="CYP38_PsbQ-like"/>
    <property type="match status" value="1"/>
</dbReference>
<dbReference type="AlphaFoldDB" id="A0AAD5G1K5"/>
<evidence type="ECO:0000256" key="4">
    <source>
        <dbReference type="ARBA" id="ARBA00023235"/>
    </source>
</evidence>